<gene>
    <name evidence="2" type="ORF">ACIBG2_02270</name>
</gene>
<dbReference type="Gene3D" id="3.10.450.50">
    <property type="match status" value="1"/>
</dbReference>
<evidence type="ECO:0000259" key="1">
    <source>
        <dbReference type="Pfam" id="PF12680"/>
    </source>
</evidence>
<proteinExistence type="predicted"/>
<reference evidence="2 3" key="1">
    <citation type="submission" date="2024-10" db="EMBL/GenBank/DDBJ databases">
        <title>The Natural Products Discovery Center: Release of the First 8490 Sequenced Strains for Exploring Actinobacteria Biosynthetic Diversity.</title>
        <authorList>
            <person name="Kalkreuter E."/>
            <person name="Kautsar S.A."/>
            <person name="Yang D."/>
            <person name="Bader C.D."/>
            <person name="Teijaro C.N."/>
            <person name="Fluegel L."/>
            <person name="Davis C.M."/>
            <person name="Simpson J.R."/>
            <person name="Lauterbach L."/>
            <person name="Steele A.D."/>
            <person name="Gui C."/>
            <person name="Meng S."/>
            <person name="Li G."/>
            <person name="Viehrig K."/>
            <person name="Ye F."/>
            <person name="Su P."/>
            <person name="Kiefer A.F."/>
            <person name="Nichols A."/>
            <person name="Cepeda A.J."/>
            <person name="Yan W."/>
            <person name="Fan B."/>
            <person name="Jiang Y."/>
            <person name="Adhikari A."/>
            <person name="Zheng C.-J."/>
            <person name="Schuster L."/>
            <person name="Cowan T.M."/>
            <person name="Smanski M.J."/>
            <person name="Chevrette M.G."/>
            <person name="De Carvalho L.P.S."/>
            <person name="Shen B."/>
        </authorList>
    </citation>
    <scope>NUCLEOTIDE SEQUENCE [LARGE SCALE GENOMIC DNA]</scope>
    <source>
        <strain evidence="2 3">NPDC050545</strain>
    </source>
</reference>
<dbReference type="EMBL" id="JBITGY010000001">
    <property type="protein sequence ID" value="MFI6496175.1"/>
    <property type="molecule type" value="Genomic_DNA"/>
</dbReference>
<evidence type="ECO:0000313" key="3">
    <source>
        <dbReference type="Proteomes" id="UP001612741"/>
    </source>
</evidence>
<dbReference type="InterPro" id="IPR032710">
    <property type="entry name" value="NTF2-like_dom_sf"/>
</dbReference>
<dbReference type="SUPFAM" id="SSF54427">
    <property type="entry name" value="NTF2-like"/>
    <property type="match status" value="1"/>
</dbReference>
<comment type="caution">
    <text evidence="2">The sequence shown here is derived from an EMBL/GenBank/DDBJ whole genome shotgun (WGS) entry which is preliminary data.</text>
</comment>
<name>A0ABW7YKN7_9ACTN</name>
<dbReference type="RefSeq" id="WP_397078136.1">
    <property type="nucleotide sequence ID" value="NZ_JBITGY010000001.1"/>
</dbReference>
<feature type="domain" description="SnoaL-like" evidence="1">
    <location>
        <begin position="9"/>
        <end position="111"/>
    </location>
</feature>
<evidence type="ECO:0000313" key="2">
    <source>
        <dbReference type="EMBL" id="MFI6496175.1"/>
    </source>
</evidence>
<sequence>MNDRHVALVRAFFEALARRDLAVMERCYHPDVSFGDPVFQEVEGRDRVMAMWRLRLGVRDGLHADFGDVAADDHTGTARWTARYAFGRTGRRVVDEIDSLFRFEDDLIVRHHDDYDFRRWSKMALGRPAGVLFGWTPMFRKTIRDRAHQALDAASWEEVSAWPASGAS</sequence>
<dbReference type="InterPro" id="IPR037401">
    <property type="entry name" value="SnoaL-like"/>
</dbReference>
<protein>
    <submittedName>
        <fullName evidence="2">Nuclear transport factor 2 family protein</fullName>
    </submittedName>
</protein>
<organism evidence="2 3">
    <name type="scientific">Nonomuraea typhae</name>
    <dbReference type="NCBI Taxonomy" id="2603600"/>
    <lineage>
        <taxon>Bacteria</taxon>
        <taxon>Bacillati</taxon>
        <taxon>Actinomycetota</taxon>
        <taxon>Actinomycetes</taxon>
        <taxon>Streptosporangiales</taxon>
        <taxon>Streptosporangiaceae</taxon>
        <taxon>Nonomuraea</taxon>
    </lineage>
</organism>
<accession>A0ABW7YKN7</accession>
<dbReference type="Pfam" id="PF12680">
    <property type="entry name" value="SnoaL_2"/>
    <property type="match status" value="1"/>
</dbReference>
<dbReference type="Proteomes" id="UP001612741">
    <property type="component" value="Unassembled WGS sequence"/>
</dbReference>
<keyword evidence="3" id="KW-1185">Reference proteome</keyword>